<dbReference type="EMBL" id="JANEYF010002289">
    <property type="protein sequence ID" value="KAJ8948614.1"/>
    <property type="molecule type" value="Genomic_DNA"/>
</dbReference>
<keyword evidence="1" id="KW-0175">Coiled coil</keyword>
<dbReference type="AlphaFoldDB" id="A0AAV8YB10"/>
<evidence type="ECO:0000313" key="4">
    <source>
        <dbReference type="Proteomes" id="UP001162156"/>
    </source>
</evidence>
<sequence length="174" mass="20366">MLLSEPFHSNSSTRSVESPSKSSTLTADSPRVEYEEWEKQQSSSSTITLTEPEKDTYLIRPANRYVSKWIINDITLKTFCILGKDSIDLDILEIVMMLIWLPQKIIRNWKIAKKTINQQRKKIQQFQRNNRRLKTRISSMKSLMTYLKSQFFVSESAESIINVSTYILKFGDEF</sequence>
<feature type="compositionally biased region" description="Basic and acidic residues" evidence="2">
    <location>
        <begin position="30"/>
        <end position="39"/>
    </location>
</feature>
<comment type="caution">
    <text evidence="3">The sequence shown here is derived from an EMBL/GenBank/DDBJ whole genome shotgun (WGS) entry which is preliminary data.</text>
</comment>
<protein>
    <submittedName>
        <fullName evidence="3">Uncharacterized protein</fullName>
    </submittedName>
</protein>
<keyword evidence="4" id="KW-1185">Reference proteome</keyword>
<feature type="compositionally biased region" description="Polar residues" evidence="2">
    <location>
        <begin position="7"/>
        <end position="27"/>
    </location>
</feature>
<dbReference type="Proteomes" id="UP001162156">
    <property type="component" value="Unassembled WGS sequence"/>
</dbReference>
<organism evidence="3 4">
    <name type="scientific">Rhamnusium bicolor</name>
    <dbReference type="NCBI Taxonomy" id="1586634"/>
    <lineage>
        <taxon>Eukaryota</taxon>
        <taxon>Metazoa</taxon>
        <taxon>Ecdysozoa</taxon>
        <taxon>Arthropoda</taxon>
        <taxon>Hexapoda</taxon>
        <taxon>Insecta</taxon>
        <taxon>Pterygota</taxon>
        <taxon>Neoptera</taxon>
        <taxon>Endopterygota</taxon>
        <taxon>Coleoptera</taxon>
        <taxon>Polyphaga</taxon>
        <taxon>Cucujiformia</taxon>
        <taxon>Chrysomeloidea</taxon>
        <taxon>Cerambycidae</taxon>
        <taxon>Lepturinae</taxon>
        <taxon>Rhagiini</taxon>
        <taxon>Rhamnusium</taxon>
    </lineage>
</organism>
<accession>A0AAV8YB10</accession>
<evidence type="ECO:0000313" key="3">
    <source>
        <dbReference type="EMBL" id="KAJ8948614.1"/>
    </source>
</evidence>
<feature type="region of interest" description="Disordered" evidence="2">
    <location>
        <begin position="1"/>
        <end position="47"/>
    </location>
</feature>
<evidence type="ECO:0000256" key="1">
    <source>
        <dbReference type="SAM" id="Coils"/>
    </source>
</evidence>
<evidence type="ECO:0000256" key="2">
    <source>
        <dbReference type="SAM" id="MobiDB-lite"/>
    </source>
</evidence>
<feature type="coiled-coil region" evidence="1">
    <location>
        <begin position="116"/>
        <end position="143"/>
    </location>
</feature>
<reference evidence="3" key="1">
    <citation type="journal article" date="2023" name="Insect Mol. Biol.">
        <title>Genome sequencing provides insights into the evolution of gene families encoding plant cell wall-degrading enzymes in longhorned beetles.</title>
        <authorList>
            <person name="Shin N.R."/>
            <person name="Okamura Y."/>
            <person name="Kirsch R."/>
            <person name="Pauchet Y."/>
        </authorList>
    </citation>
    <scope>NUCLEOTIDE SEQUENCE</scope>
    <source>
        <strain evidence="3">RBIC_L_NR</strain>
    </source>
</reference>
<name>A0AAV8YB10_9CUCU</name>
<gene>
    <name evidence="3" type="ORF">NQ314_008377</name>
</gene>
<proteinExistence type="predicted"/>